<name>A0A1G4K2P7_9SACH</name>
<keyword evidence="5" id="KW-0333">Golgi apparatus</keyword>
<dbReference type="OrthoDB" id="10261632at2759"/>
<keyword evidence="4" id="KW-0967">Endosome</keyword>
<evidence type="ECO:0000256" key="1">
    <source>
        <dbReference type="ARBA" id="ARBA00004150"/>
    </source>
</evidence>
<dbReference type="InterPro" id="IPR039766">
    <property type="entry name" value="Vps53"/>
</dbReference>
<evidence type="ECO:0000256" key="5">
    <source>
        <dbReference type="ARBA" id="ARBA00023034"/>
    </source>
</evidence>
<dbReference type="GO" id="GO:0005829">
    <property type="term" value="C:cytosol"/>
    <property type="evidence" value="ECO:0007669"/>
    <property type="project" value="GOC"/>
</dbReference>
<comment type="subcellular location">
    <subcellularLocation>
        <location evidence="2">Endosome membrane</location>
        <topology evidence="2">Peripheral membrane protein</topology>
    </subcellularLocation>
    <subcellularLocation>
        <location evidence="1">Golgi apparatus</location>
        <location evidence="1">trans-Golgi network membrane</location>
        <topology evidence="1">Peripheral membrane protein</topology>
    </subcellularLocation>
</comment>
<feature type="domain" description="Vps53 C-terminal" evidence="8">
    <location>
        <begin position="613"/>
        <end position="701"/>
    </location>
</feature>
<dbReference type="Gene3D" id="1.10.357.110">
    <property type="entry name" value="Vacuolar protein sorting-associated protein 53, C-terminus"/>
    <property type="match status" value="1"/>
</dbReference>
<comment type="similarity">
    <text evidence="3">Belongs to the VPS53 family.</text>
</comment>
<gene>
    <name evidence="9" type="ORF">LAMI_0F12046G</name>
</gene>
<evidence type="ECO:0000256" key="3">
    <source>
        <dbReference type="ARBA" id="ARBA00008628"/>
    </source>
</evidence>
<evidence type="ECO:0000259" key="8">
    <source>
        <dbReference type="Pfam" id="PF16854"/>
    </source>
</evidence>
<dbReference type="InterPro" id="IPR038260">
    <property type="entry name" value="Vps53_C_sf"/>
</dbReference>
<dbReference type="EMBL" id="LT598467">
    <property type="protein sequence ID" value="SCU97906.1"/>
    <property type="molecule type" value="Genomic_DNA"/>
</dbReference>
<dbReference type="GO" id="GO:0042147">
    <property type="term" value="P:retrograde transport, endosome to Golgi"/>
    <property type="evidence" value="ECO:0007669"/>
    <property type="project" value="InterPro"/>
</dbReference>
<evidence type="ECO:0000256" key="6">
    <source>
        <dbReference type="ARBA" id="ARBA00023136"/>
    </source>
</evidence>
<keyword evidence="6" id="KW-0472">Membrane</keyword>
<dbReference type="AlphaFoldDB" id="A0A1G4K2P7"/>
<reference evidence="10" key="1">
    <citation type="submission" date="2016-03" db="EMBL/GenBank/DDBJ databases">
        <authorList>
            <person name="Devillers H."/>
        </authorList>
    </citation>
    <scope>NUCLEOTIDE SEQUENCE [LARGE SCALE GENOMIC DNA]</scope>
</reference>
<dbReference type="PANTHER" id="PTHR12820:SF0">
    <property type="entry name" value="VACUOLAR PROTEIN SORTING-ASSOCIATED PROTEIN 53 HOMOLOG"/>
    <property type="match status" value="1"/>
</dbReference>
<organism evidence="9 10">
    <name type="scientific">Lachancea mirantina</name>
    <dbReference type="NCBI Taxonomy" id="1230905"/>
    <lineage>
        <taxon>Eukaryota</taxon>
        <taxon>Fungi</taxon>
        <taxon>Dikarya</taxon>
        <taxon>Ascomycota</taxon>
        <taxon>Saccharomycotina</taxon>
        <taxon>Saccharomycetes</taxon>
        <taxon>Saccharomycetales</taxon>
        <taxon>Saccharomycetaceae</taxon>
        <taxon>Lachancea</taxon>
    </lineage>
</organism>
<dbReference type="GO" id="GO:0010008">
    <property type="term" value="C:endosome membrane"/>
    <property type="evidence" value="ECO:0007669"/>
    <property type="project" value="UniProtKB-SubCell"/>
</dbReference>
<evidence type="ECO:0000259" key="7">
    <source>
        <dbReference type="Pfam" id="PF04100"/>
    </source>
</evidence>
<dbReference type="PANTHER" id="PTHR12820">
    <property type="entry name" value="VACUOLAR SORTING PROTEIN 53"/>
    <property type="match status" value="1"/>
</dbReference>
<evidence type="ECO:0000256" key="4">
    <source>
        <dbReference type="ARBA" id="ARBA00022753"/>
    </source>
</evidence>
<accession>A0A1G4K2P7</accession>
<evidence type="ECO:0000313" key="9">
    <source>
        <dbReference type="EMBL" id="SCU97906.1"/>
    </source>
</evidence>
<protein>
    <submittedName>
        <fullName evidence="9">LAMI_0F12046g1_1</fullName>
    </submittedName>
</protein>
<dbReference type="InterPro" id="IPR007234">
    <property type="entry name" value="Vps53_N"/>
</dbReference>
<evidence type="ECO:0000256" key="2">
    <source>
        <dbReference type="ARBA" id="ARBA00004481"/>
    </source>
</evidence>
<dbReference type="STRING" id="1230905.A0A1G4K2P7"/>
<proteinExistence type="inferred from homology"/>
<dbReference type="Proteomes" id="UP000191024">
    <property type="component" value="Chromosome F"/>
</dbReference>
<sequence length="802" mass="91578">MSIDSPDYQVLDDLALILTAEKSLTDLDSLIAATSNYKLSLEKEILSDLESPAETKDLGDNAPDLSFFTDACDSIGKTGKLAENTQNAISALIKDISYLDVAKRNLTQTMSLFENLKMLADSYFECEGCLRNQDFKQMCSPYEVMSGLARSFGACKSEDNIGRLLASIARLQNDTYTEIKKRFKNLLDAKGISVAASDETVYRDGICRILDSSETQKREIIDICVSKLLQDIGEIFQIDDEAGSLENVERRYVYFKKVASNFTNHYAKFFPASWDISMKLTARFYAMTRSDLSQLLNREVRESPSLDVFMSALQATVEFEKYVDVKFANRLHSETDIEKISACFEPHLTLWISHQNGLLNNKMMQYMRDDKLPPSMDSLIIPSSADLFRTYRGLLGQVLELIESESARNKILSELAQFFAKWVSMYVTKILRPLILPPGAKIQDKQEAIIYTDLVINTADYCSTTIDQLIEKLHEYFTQPFDAETVFDAPKSALGNVISSELAFLLNSIVEPDLKFIWREFTNTNWEKITVEDYSRYMVTLKTVLVEDSSPIRKIDSHFNRDVYNWVFLDKVINLVIDEYLRQVIDLLRPSKPFGVLTKERSLQPIQVINASEQLLLDLKLLEQSFYNLIDQVSTRINAQGASYKRVRRHIDDRLKSFTSFLKILVIPTDLPATYNENYMALTNNNNSIVAWCFMLALKGTPWDLALWKTLFRSFKESVQEDSDQGLGILANYDSAINEFVDGLRTIQTPVWRRFVEEDLSLKPAPSSPPLTSPTSPTQRHNLINNNFKQLMSNKGFFNRRS</sequence>
<dbReference type="InterPro" id="IPR031745">
    <property type="entry name" value="Vps53_C"/>
</dbReference>
<feature type="domain" description="Vps53 N-terminal" evidence="7">
    <location>
        <begin position="6"/>
        <end position="370"/>
    </location>
</feature>
<keyword evidence="10" id="KW-1185">Reference proteome</keyword>
<dbReference type="GO" id="GO:0000938">
    <property type="term" value="C:GARP complex"/>
    <property type="evidence" value="ECO:0007669"/>
    <property type="project" value="InterPro"/>
</dbReference>
<evidence type="ECO:0000313" key="10">
    <source>
        <dbReference type="Proteomes" id="UP000191024"/>
    </source>
</evidence>
<dbReference type="Pfam" id="PF04100">
    <property type="entry name" value="Vps53_N"/>
    <property type="match status" value="1"/>
</dbReference>
<dbReference type="Pfam" id="PF16854">
    <property type="entry name" value="VPS53_C"/>
    <property type="match status" value="1"/>
</dbReference>